<evidence type="ECO:0000256" key="2">
    <source>
        <dbReference type="ARBA" id="ARBA00022475"/>
    </source>
</evidence>
<dbReference type="PANTHER" id="PTHR21137">
    <property type="entry name" value="ODORANT RECEPTOR"/>
    <property type="match status" value="1"/>
</dbReference>
<dbReference type="GO" id="GO:0005886">
    <property type="term" value="C:plasma membrane"/>
    <property type="evidence" value="ECO:0007669"/>
    <property type="project" value="UniProtKB-SubCell"/>
</dbReference>
<keyword evidence="5 10" id="KW-0552">Olfaction</keyword>
<evidence type="ECO:0000256" key="5">
    <source>
        <dbReference type="ARBA" id="ARBA00022725"/>
    </source>
</evidence>
<dbReference type="GO" id="GO:0004984">
    <property type="term" value="F:olfactory receptor activity"/>
    <property type="evidence" value="ECO:0007669"/>
    <property type="project" value="InterPro"/>
</dbReference>
<evidence type="ECO:0000256" key="6">
    <source>
        <dbReference type="ARBA" id="ARBA00022989"/>
    </source>
</evidence>
<name>A0A482VZL0_ASBVE</name>
<keyword evidence="3 10" id="KW-0716">Sensory transduction</keyword>
<comment type="subcellular location">
    <subcellularLocation>
        <location evidence="1 10">Cell membrane</location>
        <topology evidence="1 10">Multi-pass membrane protein</topology>
    </subcellularLocation>
</comment>
<evidence type="ECO:0000256" key="4">
    <source>
        <dbReference type="ARBA" id="ARBA00022692"/>
    </source>
</evidence>
<reference evidence="11 12" key="1">
    <citation type="submission" date="2017-03" db="EMBL/GenBank/DDBJ databases">
        <title>Genome of the blue death feigning beetle - Asbolus verrucosus.</title>
        <authorList>
            <person name="Rider S.D."/>
        </authorList>
    </citation>
    <scope>NUCLEOTIDE SEQUENCE [LARGE SCALE GENOMIC DNA]</scope>
    <source>
        <strain evidence="11">Butters</strain>
        <tissue evidence="11">Head and leg muscle</tissue>
    </source>
</reference>
<dbReference type="EMBL" id="QDEB01044881">
    <property type="protein sequence ID" value="RZC38260.1"/>
    <property type="molecule type" value="Genomic_DNA"/>
</dbReference>
<feature type="transmembrane region" description="Helical" evidence="10">
    <location>
        <begin position="260"/>
        <end position="281"/>
    </location>
</feature>
<comment type="similarity">
    <text evidence="10">Belongs to the insect chemoreceptor superfamily. Heteromeric odorant receptor channel (TC 1.A.69) family.</text>
</comment>
<dbReference type="OrthoDB" id="8189294at2759"/>
<proteinExistence type="inferred from homology"/>
<accession>A0A482VZL0</accession>
<sequence>MDEKPMKRFDWKQTIKINIVALKMLGLWPPGDETYKRSTYTLYEAFVLLFFEISHIGAQTLTVFIYFDDLEIVTGIIYVLLTEMLGLLKAYCLIKNMGKLKQLMITINSDSFQPKSLHQRNLIQPNLDAWKRIALTFSFLCWCWLLIWNLCPIFDNTFREYRLPFSAWYPFSTQTSPQYEFTYLHQFVAIIYVCMTNQNIDTLTAALNMYIGAQFDLLCDDVRHFHEAGKDDTADAIRKLKSCVNHHREILTFAEYVNNFYNWILFLQFFVGGFSIGLAMFQLSVAYKFTCTVGSSSHLPYAVFESDWTDLSPEVKKMLIFFYLKVQKPLKMSSFGLFYLSLDTFVKVNLNHFM</sequence>
<evidence type="ECO:0000256" key="1">
    <source>
        <dbReference type="ARBA" id="ARBA00004651"/>
    </source>
</evidence>
<dbReference type="GO" id="GO:0005549">
    <property type="term" value="F:odorant binding"/>
    <property type="evidence" value="ECO:0007669"/>
    <property type="project" value="InterPro"/>
</dbReference>
<gene>
    <name evidence="11" type="ORF">BDFB_011946</name>
</gene>
<comment type="caution">
    <text evidence="10">Lacks conserved residue(s) required for the propagation of feature annotation.</text>
</comment>
<evidence type="ECO:0000256" key="10">
    <source>
        <dbReference type="RuleBase" id="RU351113"/>
    </source>
</evidence>
<keyword evidence="4 10" id="KW-0812">Transmembrane</keyword>
<feature type="transmembrane region" description="Helical" evidence="10">
    <location>
        <begin position="45"/>
        <end position="66"/>
    </location>
</feature>
<keyword evidence="8 10" id="KW-0675">Receptor</keyword>
<comment type="caution">
    <text evidence="11">The sequence shown here is derived from an EMBL/GenBank/DDBJ whole genome shotgun (WGS) entry which is preliminary data.</text>
</comment>
<keyword evidence="7 10" id="KW-0472">Membrane</keyword>
<dbReference type="InterPro" id="IPR004117">
    <property type="entry name" value="7tm6_olfct_rcpt"/>
</dbReference>
<organism evidence="11 12">
    <name type="scientific">Asbolus verrucosus</name>
    <name type="common">Desert ironclad beetle</name>
    <dbReference type="NCBI Taxonomy" id="1661398"/>
    <lineage>
        <taxon>Eukaryota</taxon>
        <taxon>Metazoa</taxon>
        <taxon>Ecdysozoa</taxon>
        <taxon>Arthropoda</taxon>
        <taxon>Hexapoda</taxon>
        <taxon>Insecta</taxon>
        <taxon>Pterygota</taxon>
        <taxon>Neoptera</taxon>
        <taxon>Endopterygota</taxon>
        <taxon>Coleoptera</taxon>
        <taxon>Polyphaga</taxon>
        <taxon>Cucujiformia</taxon>
        <taxon>Tenebrionidae</taxon>
        <taxon>Pimeliinae</taxon>
        <taxon>Asbolus</taxon>
    </lineage>
</organism>
<evidence type="ECO:0000313" key="11">
    <source>
        <dbReference type="EMBL" id="RZC38260.1"/>
    </source>
</evidence>
<dbReference type="GO" id="GO:0007165">
    <property type="term" value="P:signal transduction"/>
    <property type="evidence" value="ECO:0007669"/>
    <property type="project" value="UniProtKB-KW"/>
</dbReference>
<dbReference type="PANTHER" id="PTHR21137:SF35">
    <property type="entry name" value="ODORANT RECEPTOR 19A-RELATED"/>
    <property type="match status" value="1"/>
</dbReference>
<dbReference type="Pfam" id="PF02949">
    <property type="entry name" value="7tm_6"/>
    <property type="match status" value="2"/>
</dbReference>
<keyword evidence="6 10" id="KW-1133">Transmembrane helix</keyword>
<keyword evidence="9 10" id="KW-0807">Transducer</keyword>
<keyword evidence="12" id="KW-1185">Reference proteome</keyword>
<evidence type="ECO:0000256" key="8">
    <source>
        <dbReference type="ARBA" id="ARBA00023170"/>
    </source>
</evidence>
<keyword evidence="2" id="KW-1003">Cell membrane</keyword>
<evidence type="ECO:0000313" key="12">
    <source>
        <dbReference type="Proteomes" id="UP000292052"/>
    </source>
</evidence>
<protein>
    <recommendedName>
        <fullName evidence="10">Odorant receptor</fullName>
    </recommendedName>
</protein>
<feature type="transmembrane region" description="Helical" evidence="10">
    <location>
        <begin position="72"/>
        <end position="94"/>
    </location>
</feature>
<feature type="transmembrane region" description="Helical" evidence="10">
    <location>
        <begin position="129"/>
        <end position="148"/>
    </location>
</feature>
<evidence type="ECO:0000256" key="3">
    <source>
        <dbReference type="ARBA" id="ARBA00022606"/>
    </source>
</evidence>
<evidence type="ECO:0000256" key="9">
    <source>
        <dbReference type="ARBA" id="ARBA00023224"/>
    </source>
</evidence>
<dbReference type="AlphaFoldDB" id="A0A482VZL0"/>
<dbReference type="Proteomes" id="UP000292052">
    <property type="component" value="Unassembled WGS sequence"/>
</dbReference>
<evidence type="ECO:0000256" key="7">
    <source>
        <dbReference type="ARBA" id="ARBA00023136"/>
    </source>
</evidence>